<dbReference type="PANTHER" id="PTHR47053:SF1">
    <property type="entry name" value="MUREIN DD-ENDOPEPTIDASE MEPH-RELATED"/>
    <property type="match status" value="1"/>
</dbReference>
<keyword evidence="4" id="KW-0788">Thiol protease</keyword>
<protein>
    <submittedName>
        <fullName evidence="9">C40 family peptidase</fullName>
    </submittedName>
</protein>
<evidence type="ECO:0000256" key="3">
    <source>
        <dbReference type="ARBA" id="ARBA00022801"/>
    </source>
</evidence>
<dbReference type="SUPFAM" id="SSF54001">
    <property type="entry name" value="Cysteine proteinases"/>
    <property type="match status" value="1"/>
</dbReference>
<keyword evidence="3" id="KW-0378">Hydrolase</keyword>
<feature type="chain" id="PRO_5039115977" evidence="7">
    <location>
        <begin position="26"/>
        <end position="438"/>
    </location>
</feature>
<keyword evidence="7" id="KW-0732">Signal</keyword>
<evidence type="ECO:0000256" key="4">
    <source>
        <dbReference type="ARBA" id="ARBA00022807"/>
    </source>
</evidence>
<evidence type="ECO:0000259" key="8">
    <source>
        <dbReference type="PROSITE" id="PS51935"/>
    </source>
</evidence>
<dbReference type="InterPro" id="IPR051202">
    <property type="entry name" value="Peptidase_C40"/>
</dbReference>
<reference evidence="9" key="2">
    <citation type="journal article" date="2021" name="PeerJ">
        <title>Extensive microbial diversity within the chicken gut microbiome revealed by metagenomics and culture.</title>
        <authorList>
            <person name="Gilroy R."/>
            <person name="Ravi A."/>
            <person name="Getino M."/>
            <person name="Pursley I."/>
            <person name="Horton D.L."/>
            <person name="Alikhan N.F."/>
            <person name="Baker D."/>
            <person name="Gharbi K."/>
            <person name="Hall N."/>
            <person name="Watson M."/>
            <person name="Adriaenssens E.M."/>
            <person name="Foster-Nyarko E."/>
            <person name="Jarju S."/>
            <person name="Secka A."/>
            <person name="Antonio M."/>
            <person name="Oren A."/>
            <person name="Chaudhuri R.R."/>
            <person name="La Ragione R."/>
            <person name="Hildebrand F."/>
            <person name="Pallen M.J."/>
        </authorList>
    </citation>
    <scope>NUCLEOTIDE SEQUENCE</scope>
    <source>
        <strain evidence="9">CHK188-20938</strain>
    </source>
</reference>
<accession>A0A9D1P4E7</accession>
<evidence type="ECO:0000313" key="9">
    <source>
        <dbReference type="EMBL" id="HIV25403.1"/>
    </source>
</evidence>
<dbReference type="AlphaFoldDB" id="A0A9D1P4E7"/>
<dbReference type="PANTHER" id="PTHR47053">
    <property type="entry name" value="MUREIN DD-ENDOPEPTIDASE MEPH-RELATED"/>
    <property type="match status" value="1"/>
</dbReference>
<evidence type="ECO:0000256" key="1">
    <source>
        <dbReference type="ARBA" id="ARBA00007074"/>
    </source>
</evidence>
<dbReference type="Gene3D" id="3.90.1720.10">
    <property type="entry name" value="endopeptidase domain like (from Nostoc punctiforme)"/>
    <property type="match status" value="1"/>
</dbReference>
<dbReference type="PROSITE" id="PS51935">
    <property type="entry name" value="NLPC_P60"/>
    <property type="match status" value="1"/>
</dbReference>
<organism evidence="9 10">
    <name type="scientific">Candidatus Scatomonas pullistercoris</name>
    <dbReference type="NCBI Taxonomy" id="2840920"/>
    <lineage>
        <taxon>Bacteria</taxon>
        <taxon>Bacillati</taxon>
        <taxon>Bacillota</taxon>
        <taxon>Clostridia</taxon>
        <taxon>Lachnospirales</taxon>
        <taxon>Lachnospiraceae</taxon>
        <taxon>Lachnospiraceae incertae sedis</taxon>
        <taxon>Candidatus Scatomonas</taxon>
    </lineage>
</organism>
<comment type="caution">
    <text evidence="9">The sequence shown here is derived from an EMBL/GenBank/DDBJ whole genome shotgun (WGS) entry which is preliminary data.</text>
</comment>
<evidence type="ECO:0000256" key="6">
    <source>
        <dbReference type="SAM" id="MobiDB-lite"/>
    </source>
</evidence>
<comment type="similarity">
    <text evidence="1">Belongs to the peptidase C40 family.</text>
</comment>
<keyword evidence="2" id="KW-0645">Protease</keyword>
<dbReference type="PROSITE" id="PS51257">
    <property type="entry name" value="PROKAR_LIPOPROTEIN"/>
    <property type="match status" value="1"/>
</dbReference>
<gene>
    <name evidence="9" type="ORF">IAB71_06395</name>
</gene>
<feature type="region of interest" description="Disordered" evidence="6">
    <location>
        <begin position="240"/>
        <end position="325"/>
    </location>
</feature>
<dbReference type="GO" id="GO:0008234">
    <property type="term" value="F:cysteine-type peptidase activity"/>
    <property type="evidence" value="ECO:0007669"/>
    <property type="project" value="UniProtKB-KW"/>
</dbReference>
<feature type="compositionally biased region" description="Low complexity" evidence="6">
    <location>
        <begin position="256"/>
        <end position="265"/>
    </location>
</feature>
<dbReference type="InterPro" id="IPR038765">
    <property type="entry name" value="Papain-like_cys_pep_sf"/>
</dbReference>
<feature type="signal peptide" evidence="7">
    <location>
        <begin position="1"/>
        <end position="25"/>
    </location>
</feature>
<dbReference type="Pfam" id="PF00877">
    <property type="entry name" value="NLPC_P60"/>
    <property type="match status" value="1"/>
</dbReference>
<dbReference type="Gene3D" id="6.10.250.3150">
    <property type="match status" value="1"/>
</dbReference>
<reference evidence="9" key="1">
    <citation type="submission" date="2020-10" db="EMBL/GenBank/DDBJ databases">
        <authorList>
            <person name="Gilroy R."/>
        </authorList>
    </citation>
    <scope>NUCLEOTIDE SEQUENCE</scope>
    <source>
        <strain evidence="9">CHK188-20938</strain>
    </source>
</reference>
<dbReference type="InterPro" id="IPR000064">
    <property type="entry name" value="NLP_P60_dom"/>
</dbReference>
<evidence type="ECO:0000256" key="2">
    <source>
        <dbReference type="ARBA" id="ARBA00022670"/>
    </source>
</evidence>
<feature type="domain" description="NlpC/P60" evidence="8">
    <location>
        <begin position="325"/>
        <end position="438"/>
    </location>
</feature>
<dbReference type="GO" id="GO:0006508">
    <property type="term" value="P:proteolysis"/>
    <property type="evidence" value="ECO:0007669"/>
    <property type="project" value="UniProtKB-KW"/>
</dbReference>
<name>A0A9D1P4E7_9FIRM</name>
<dbReference type="EMBL" id="DVOO01000016">
    <property type="protein sequence ID" value="HIV25403.1"/>
    <property type="molecule type" value="Genomic_DNA"/>
</dbReference>
<evidence type="ECO:0000313" key="10">
    <source>
        <dbReference type="Proteomes" id="UP000824169"/>
    </source>
</evidence>
<feature type="compositionally biased region" description="Low complexity" evidence="6">
    <location>
        <begin position="307"/>
        <end position="325"/>
    </location>
</feature>
<feature type="coiled-coil region" evidence="5">
    <location>
        <begin position="21"/>
        <end position="111"/>
    </location>
</feature>
<dbReference type="Proteomes" id="UP000824169">
    <property type="component" value="Unassembled WGS sequence"/>
</dbReference>
<proteinExistence type="inferred from homology"/>
<evidence type="ECO:0000256" key="5">
    <source>
        <dbReference type="SAM" id="Coils"/>
    </source>
</evidence>
<feature type="compositionally biased region" description="Low complexity" evidence="6">
    <location>
        <begin position="273"/>
        <end position="299"/>
    </location>
</feature>
<evidence type="ECO:0000256" key="7">
    <source>
        <dbReference type="SAM" id="SignalP"/>
    </source>
</evidence>
<sequence length="438" mass="47778">MKRKRLVALGLIAVLGCTQVVTVYADEMEQVQQQKEDASESLDALTDSITDLEAQKSQIESEINSLDGQLITTIASVNMLNEQITDQEAALAQTEQELEAAQANRDEQYQSMMNRMQYIYEKGGNGGWATILLENGNFADLLNRAEYTQQLYDYDRECLEQFVQTINTVSELQNQQETEMANLQVMRDEQESQQASLEQLLEEKRATSSDYDLQIQQANEKADEYQQLIEEYNSKLQELEAQRQAEEEAARKAAEEAAAAQAAAEEAARQEEANQAAQDNSTPSTSNPGTSNSDNSDNGYYEDPVDDSTPSGGADSGDSGTSSGSTTGQAIVNYALQFVGNPYVWGGNSLTNGTDCSGFVHLVFAHFGISVSRQSGALQSDGYAVPYSEAQPGDIICYAGHVAIYMGNGQIVHAANEQVGITTGSATYTSIITVRRVI</sequence>
<feature type="compositionally biased region" description="Basic and acidic residues" evidence="6">
    <location>
        <begin position="240"/>
        <end position="255"/>
    </location>
</feature>
<keyword evidence="5" id="KW-0175">Coiled coil</keyword>